<dbReference type="InterPro" id="IPR004136">
    <property type="entry name" value="NMO"/>
</dbReference>
<comment type="caution">
    <text evidence="4">The sequence shown here is derived from an EMBL/GenBank/DDBJ whole genome shotgun (WGS) entry which is preliminary data.</text>
</comment>
<dbReference type="EMBL" id="JACMYC010000003">
    <property type="protein sequence ID" value="MBC2960063.1"/>
    <property type="molecule type" value="Genomic_DNA"/>
</dbReference>
<dbReference type="InterPro" id="IPR013785">
    <property type="entry name" value="Aldolase_TIM"/>
</dbReference>
<dbReference type="Gene3D" id="3.20.20.70">
    <property type="entry name" value="Aldolase class I"/>
    <property type="match status" value="1"/>
</dbReference>
<keyword evidence="5" id="KW-1185">Reference proteome</keyword>
<name>A0ABR6U7E6_9ACTN</name>
<keyword evidence="3" id="KW-0560">Oxidoreductase</keyword>
<keyword evidence="1" id="KW-0285">Flavoprotein</keyword>
<dbReference type="PANTHER" id="PTHR32332">
    <property type="entry name" value="2-NITROPROPANE DIOXYGENASE"/>
    <property type="match status" value="1"/>
</dbReference>
<dbReference type="CDD" id="cd04730">
    <property type="entry name" value="NPD_like"/>
    <property type="match status" value="1"/>
</dbReference>
<sequence length="373" mass="39012">MRTAFTEMVGVRHPLVGFSRSPGVVAAVSRAGGLGVFAASPYRPEELDAQLAWIEEQAGGRPYGVDLLVPPATEGGADLLATLRAQIPERHVRFVQELLARYGIEAPDPTRGNGASDDTVRGLSPEGVHEILDVTFAHRVALVANGLGTPPRSMLDGGRAHGVPVASLVGAGKHARAQLDLGVDVLVAQGTEAGGHTGTIATMVLTPEVVDLAGGVPVLAAGGIADGRQMAAALALGASGAWCGSVWLNSHEDVTTPVVKQKLVEATSADTVRSRSRTGKPARQLRSAWHDAWDGQEAPEPLPMQQQLLLAKDAWAEIDRAAETGSPGARELESFFVGQVVGAFGELRSAERITEEIVAGCERRLAELARLLG</sequence>
<reference evidence="4 5" key="1">
    <citation type="submission" date="2020-08" db="EMBL/GenBank/DDBJ databases">
        <title>novel species in genus Nocardioides.</title>
        <authorList>
            <person name="Zhang G."/>
        </authorList>
    </citation>
    <scope>NUCLEOTIDE SEQUENCE [LARGE SCALE GENOMIC DNA]</scope>
    <source>
        <strain evidence="4 5">SC8A-24</strain>
    </source>
</reference>
<gene>
    <name evidence="4" type="ORF">H7344_07115</name>
</gene>
<protein>
    <submittedName>
        <fullName evidence="4">Nitronate monooxygenase</fullName>
    </submittedName>
</protein>
<proteinExistence type="predicted"/>
<accession>A0ABR6U7E6</accession>
<evidence type="ECO:0000256" key="1">
    <source>
        <dbReference type="ARBA" id="ARBA00022630"/>
    </source>
</evidence>
<dbReference type="GO" id="GO:0004497">
    <property type="term" value="F:monooxygenase activity"/>
    <property type="evidence" value="ECO:0007669"/>
    <property type="project" value="UniProtKB-KW"/>
</dbReference>
<evidence type="ECO:0000313" key="5">
    <source>
        <dbReference type="Proteomes" id="UP000604001"/>
    </source>
</evidence>
<organism evidence="4 5">
    <name type="scientific">Nocardioides deserti</name>
    <dbReference type="NCBI Taxonomy" id="1588644"/>
    <lineage>
        <taxon>Bacteria</taxon>
        <taxon>Bacillati</taxon>
        <taxon>Actinomycetota</taxon>
        <taxon>Actinomycetes</taxon>
        <taxon>Propionibacteriales</taxon>
        <taxon>Nocardioidaceae</taxon>
        <taxon>Nocardioides</taxon>
    </lineage>
</organism>
<keyword evidence="4" id="KW-0503">Monooxygenase</keyword>
<dbReference type="RefSeq" id="WP_186345315.1">
    <property type="nucleotide sequence ID" value="NZ_BMMR01000003.1"/>
</dbReference>
<keyword evidence="2" id="KW-0288">FMN</keyword>
<dbReference type="Pfam" id="PF03060">
    <property type="entry name" value="NMO"/>
    <property type="match status" value="1"/>
</dbReference>
<evidence type="ECO:0000313" key="4">
    <source>
        <dbReference type="EMBL" id="MBC2960063.1"/>
    </source>
</evidence>
<dbReference type="Proteomes" id="UP000604001">
    <property type="component" value="Unassembled WGS sequence"/>
</dbReference>
<dbReference type="SUPFAM" id="SSF51412">
    <property type="entry name" value="Inosine monophosphate dehydrogenase (IMPDH)"/>
    <property type="match status" value="1"/>
</dbReference>
<evidence type="ECO:0000256" key="3">
    <source>
        <dbReference type="ARBA" id="ARBA00023002"/>
    </source>
</evidence>
<dbReference type="PANTHER" id="PTHR32332:SF38">
    <property type="entry name" value="MONOOXYGENASE RV1533-RELATED"/>
    <property type="match status" value="1"/>
</dbReference>
<evidence type="ECO:0000256" key="2">
    <source>
        <dbReference type="ARBA" id="ARBA00022643"/>
    </source>
</evidence>